<dbReference type="PROSITE" id="PS50404">
    <property type="entry name" value="GST_NTER"/>
    <property type="match status" value="1"/>
</dbReference>
<dbReference type="InterPro" id="IPR050983">
    <property type="entry name" value="GST_Omega/HSP26"/>
</dbReference>
<dbReference type="SFLD" id="SFLDG00358">
    <property type="entry name" value="Main_(cytGST)"/>
    <property type="match status" value="1"/>
</dbReference>
<dbReference type="InterPro" id="IPR036249">
    <property type="entry name" value="Thioredoxin-like_sf"/>
</dbReference>
<protein>
    <recommendedName>
        <fullName evidence="2">GST N-terminal domain-containing protein</fullName>
    </recommendedName>
</protein>
<evidence type="ECO:0000256" key="1">
    <source>
        <dbReference type="ARBA" id="ARBA00007409"/>
    </source>
</evidence>
<dbReference type="GeneID" id="68309799"/>
<dbReference type="SFLD" id="SFLDS00019">
    <property type="entry name" value="Glutathione_Transferase_(cytos"/>
    <property type="match status" value="1"/>
</dbReference>
<dbReference type="PANTHER" id="PTHR43968">
    <property type="match status" value="1"/>
</dbReference>
<dbReference type="Gene3D" id="3.40.30.10">
    <property type="entry name" value="Glutaredoxin"/>
    <property type="match status" value="1"/>
</dbReference>
<sequence length="164" mass="18328">MPEIVLYTAHHCPYAHRAQIALRELGLSFKEKLIDITVPRTNEYLNVNPNGMVPALSYDGVLLTESSLIVQFLLDSHPSHLLKGSTEPSGALQRFCMGYFIDIYFVKVHPTFDKIVYAEGSLAKNVAVDEYVGLVAKYVEPLLGNATPFLEASKRLTLVECRLM</sequence>
<dbReference type="PROSITE" id="PS51354">
    <property type="entry name" value="GLUTAREDOXIN_2"/>
    <property type="match status" value="1"/>
</dbReference>
<accession>A0A9P8DNX3</accession>
<evidence type="ECO:0000259" key="2">
    <source>
        <dbReference type="PROSITE" id="PS50404"/>
    </source>
</evidence>
<dbReference type="GO" id="GO:0005737">
    <property type="term" value="C:cytoplasm"/>
    <property type="evidence" value="ECO:0007669"/>
    <property type="project" value="TreeGrafter"/>
</dbReference>
<dbReference type="Proteomes" id="UP000827133">
    <property type="component" value="Unassembled WGS sequence"/>
</dbReference>
<dbReference type="RefSeq" id="XP_044683975.1">
    <property type="nucleotide sequence ID" value="XM_044819675.1"/>
</dbReference>
<evidence type="ECO:0000313" key="3">
    <source>
        <dbReference type="EMBL" id="KAG9504976.1"/>
    </source>
</evidence>
<gene>
    <name evidence="3" type="ORF">J7337_001942</name>
</gene>
<dbReference type="Gene3D" id="1.20.1050.10">
    <property type="match status" value="1"/>
</dbReference>
<dbReference type="PANTHER" id="PTHR43968:SF8">
    <property type="entry name" value="S-TRANSFERASE, PUTATIVE (AFU_ORTHOLOGUE AFUA_2G00590)-RELATED"/>
    <property type="match status" value="1"/>
</dbReference>
<keyword evidence="4" id="KW-1185">Reference proteome</keyword>
<dbReference type="AlphaFoldDB" id="A0A9P8DNX3"/>
<dbReference type="Pfam" id="PF13409">
    <property type="entry name" value="GST_N_2"/>
    <property type="match status" value="1"/>
</dbReference>
<feature type="domain" description="GST N-terminal" evidence="2">
    <location>
        <begin position="2"/>
        <end position="81"/>
    </location>
</feature>
<dbReference type="SUPFAM" id="SSF52833">
    <property type="entry name" value="Thioredoxin-like"/>
    <property type="match status" value="1"/>
</dbReference>
<evidence type="ECO:0000313" key="4">
    <source>
        <dbReference type="Proteomes" id="UP000827133"/>
    </source>
</evidence>
<comment type="similarity">
    <text evidence="1">Belongs to the GST superfamily.</text>
</comment>
<comment type="caution">
    <text evidence="3">The sequence shown here is derived from an EMBL/GenBank/DDBJ whole genome shotgun (WGS) entry which is preliminary data.</text>
</comment>
<dbReference type="EMBL" id="JAHBCI010000002">
    <property type="protein sequence ID" value="KAG9504976.1"/>
    <property type="molecule type" value="Genomic_DNA"/>
</dbReference>
<dbReference type="InterPro" id="IPR004045">
    <property type="entry name" value="Glutathione_S-Trfase_N"/>
</dbReference>
<reference evidence="3" key="1">
    <citation type="journal article" date="2021" name="Mol. Plant Microbe Interact.">
        <title>Telomere to telomere genome assembly of Fusarium musae F31, causal agent of crown rot disease of banana.</title>
        <authorList>
            <person name="Degradi L."/>
            <person name="Tava V."/>
            <person name="Kunova A."/>
            <person name="Cortesi P."/>
            <person name="Saracchi M."/>
            <person name="Pasquali M."/>
        </authorList>
    </citation>
    <scope>NUCLEOTIDE SEQUENCE</scope>
    <source>
        <strain evidence="3">F31</strain>
    </source>
</reference>
<proteinExistence type="inferred from homology"/>
<organism evidence="3 4">
    <name type="scientific">Fusarium musae</name>
    <dbReference type="NCBI Taxonomy" id="1042133"/>
    <lineage>
        <taxon>Eukaryota</taxon>
        <taxon>Fungi</taxon>
        <taxon>Dikarya</taxon>
        <taxon>Ascomycota</taxon>
        <taxon>Pezizomycotina</taxon>
        <taxon>Sordariomycetes</taxon>
        <taxon>Hypocreomycetidae</taxon>
        <taxon>Hypocreales</taxon>
        <taxon>Nectriaceae</taxon>
        <taxon>Fusarium</taxon>
    </lineage>
</organism>
<dbReference type="KEGG" id="fmu:J7337_001942"/>
<dbReference type="CDD" id="cd00570">
    <property type="entry name" value="GST_N_family"/>
    <property type="match status" value="1"/>
</dbReference>
<dbReference type="InterPro" id="IPR040079">
    <property type="entry name" value="Glutathione_S-Trfase"/>
</dbReference>
<name>A0A9P8DNX3_9HYPO</name>